<feature type="compositionally biased region" description="Polar residues" evidence="2">
    <location>
        <begin position="8"/>
        <end position="17"/>
    </location>
</feature>
<keyword evidence="5" id="KW-1185">Reference proteome</keyword>
<evidence type="ECO:0000256" key="2">
    <source>
        <dbReference type="SAM" id="MobiDB-lite"/>
    </source>
</evidence>
<dbReference type="InterPro" id="IPR015525">
    <property type="entry name" value="BRCA2"/>
</dbReference>
<dbReference type="SUPFAM" id="SSF50249">
    <property type="entry name" value="Nucleic acid-binding proteins"/>
    <property type="match status" value="2"/>
</dbReference>
<dbReference type="Proteomes" id="UP001516464">
    <property type="component" value="Unassembled WGS sequence"/>
</dbReference>
<dbReference type="PANTHER" id="PTHR11289">
    <property type="entry name" value="BREAST CANCER TYPE 2 SUSCEPTIBILITY PROTEIN BRCA2"/>
    <property type="match status" value="1"/>
</dbReference>
<feature type="compositionally biased region" description="Acidic residues" evidence="2">
    <location>
        <begin position="33"/>
        <end position="45"/>
    </location>
</feature>
<reference evidence="4 5" key="1">
    <citation type="submission" date="2019-01" db="EMBL/GenBank/DDBJ databases">
        <title>Genomes sequencing and comparative genomics of infectious freshwater microsporidia, Cucumispora dikerogammari and Thelohania contejeani.</title>
        <authorList>
            <person name="Cormier A."/>
            <person name="Giraud I."/>
            <person name="Wattier R."/>
            <person name="Teixeira M."/>
            <person name="Grandjean F."/>
            <person name="Rigaud T."/>
            <person name="Cordaux R."/>
        </authorList>
    </citation>
    <scope>NUCLEOTIDE SEQUENCE [LARGE SCALE GENOMIC DNA]</scope>
    <source>
        <strain evidence="4">T1</strain>
        <tissue evidence="4">Spores</tissue>
    </source>
</reference>
<protein>
    <submittedName>
        <fullName evidence="4">Breast cancer type 2 susceptibility like protein</fullName>
    </submittedName>
</protein>
<gene>
    <name evidence="4" type="primary">Brca2</name>
    <name evidence="4" type="ORF">TCON_0106</name>
</gene>
<dbReference type="PANTHER" id="PTHR11289:SF0">
    <property type="entry name" value="BREAST CANCER TYPE 2 SUSCEPTIBILITY PROTEIN"/>
    <property type="match status" value="1"/>
</dbReference>
<accession>A0ABQ7I2Y9</accession>
<feature type="coiled-coil region" evidence="1">
    <location>
        <begin position="423"/>
        <end position="450"/>
    </location>
</feature>
<evidence type="ECO:0000256" key="1">
    <source>
        <dbReference type="SAM" id="Coils"/>
    </source>
</evidence>
<name>A0ABQ7I2Y9_9MICR</name>
<evidence type="ECO:0000313" key="5">
    <source>
        <dbReference type="Proteomes" id="UP001516464"/>
    </source>
</evidence>
<dbReference type="InterPro" id="IPR015187">
    <property type="entry name" value="BRCA2_OB_1"/>
</dbReference>
<keyword evidence="1" id="KW-0175">Coiled coil</keyword>
<dbReference type="Gene3D" id="2.40.50.140">
    <property type="entry name" value="Nucleic acid-binding proteins"/>
    <property type="match status" value="2"/>
</dbReference>
<organism evidence="4 5">
    <name type="scientific">Astathelohania contejeani</name>
    <dbReference type="NCBI Taxonomy" id="164912"/>
    <lineage>
        <taxon>Eukaryota</taxon>
        <taxon>Fungi</taxon>
        <taxon>Fungi incertae sedis</taxon>
        <taxon>Microsporidia</taxon>
        <taxon>Astathelohaniidae</taxon>
        <taxon>Astathelohania</taxon>
    </lineage>
</organism>
<evidence type="ECO:0000313" key="4">
    <source>
        <dbReference type="EMBL" id="KAF7684729.1"/>
    </source>
</evidence>
<dbReference type="InterPro" id="IPR012340">
    <property type="entry name" value="NA-bd_OB-fold"/>
</dbReference>
<dbReference type="EMBL" id="SBIQ01000003">
    <property type="protein sequence ID" value="KAF7684729.1"/>
    <property type="molecule type" value="Genomic_DNA"/>
</dbReference>
<feature type="region of interest" description="Disordered" evidence="2">
    <location>
        <begin position="1"/>
        <end position="45"/>
    </location>
</feature>
<proteinExistence type="predicted"/>
<evidence type="ECO:0000259" key="3">
    <source>
        <dbReference type="Pfam" id="PF09103"/>
    </source>
</evidence>
<sequence>MQNKDEPTLSQKTYFTESETDDEMLFSTFNSDLNDEDNGITDEDTSLSFSSFLSEEEASKEGVSGSIHGTSLGDTKDNSSFIDDFFSEIDEVVSSDENRNGILDSPNNIFVEKKIETGFKTATNKIIKISEESLKKVNLEKEVKFNLNEIDDKLENIIKLRKEGGNGILNNKRKISPNVSQKRLSVDSGLIRSFNKPEIGHKSIEELYIKKMENIYANIKEFYKNEPLFWINQQFRWSWMSMYMRGIANEDKVVLQEKIIEQMNIRKSKEYSILRRIVEGDDISWKYMILLVVEIQQVGRGDYLITVYDGYYGIYCKVDDEIARRIVSQKFRVGTRLKVFGAELLLSTATPIEELKEPGIKLRGNGVRIDRKGKKNLGYQNKLSFITRIDKIKKGGGPVSCIEVKVVRLVEKKYLIRVDNYESRVEERNLEKEIEKIEKLREEANHKKETKVVLKRYIKMIVHDLHGDSECLITWWNPEEIKTGDKIRFVYLMLMEKSIGIHLTSTNKTHFKIIK</sequence>
<feature type="domain" description="BRCA2 OB1" evidence="3">
    <location>
        <begin position="272"/>
        <end position="380"/>
    </location>
</feature>
<comment type="caution">
    <text evidence="4">The sequence shown here is derived from an EMBL/GenBank/DDBJ whole genome shotgun (WGS) entry which is preliminary data.</text>
</comment>
<dbReference type="Pfam" id="PF09103">
    <property type="entry name" value="BRCA-2_OB1"/>
    <property type="match status" value="1"/>
</dbReference>